<comment type="caution">
    <text evidence="1">The sequence shown here is derived from an EMBL/GenBank/DDBJ whole genome shotgun (WGS) entry which is preliminary data.</text>
</comment>
<reference evidence="1 2" key="1">
    <citation type="submission" date="2018-06" db="EMBL/GenBank/DDBJ databases">
        <title>Genomic Encyclopedia of Archaeal and Bacterial Type Strains, Phase II (KMG-II): from individual species to whole genera.</title>
        <authorList>
            <person name="Goeker M."/>
        </authorList>
    </citation>
    <scope>NUCLEOTIDE SEQUENCE [LARGE SCALE GENOMIC DNA]</scope>
    <source>
        <strain evidence="1 2">DSM 13087</strain>
    </source>
</reference>
<gene>
    <name evidence="1" type="ORF">LY56_02519</name>
</gene>
<dbReference type="EMBL" id="QKZQ01000012">
    <property type="protein sequence ID" value="PZX40636.1"/>
    <property type="molecule type" value="Genomic_DNA"/>
</dbReference>
<dbReference type="STRING" id="121821.GCA_001870675_01316"/>
<evidence type="ECO:0000313" key="2">
    <source>
        <dbReference type="Proteomes" id="UP000249364"/>
    </source>
</evidence>
<accession>A0A2W7PYZ5</accession>
<sequence>MKDPLATRAASISGPATDIIPVAPNDLTDFDELAMSLFIEAGGALRVVTRRGETRDLLVEDQTLLPVAVRRVMATGTTATGIHALVVG</sequence>
<evidence type="ECO:0000313" key="1">
    <source>
        <dbReference type="EMBL" id="PZX40636.1"/>
    </source>
</evidence>
<name>A0A2W7PYZ5_9RHOB</name>
<keyword evidence="2" id="KW-1185">Reference proteome</keyword>
<dbReference type="OrthoDB" id="7916272at2"/>
<protein>
    <submittedName>
        <fullName evidence="1">Uncharacterized protein</fullName>
    </submittedName>
</protein>
<proteinExistence type="predicted"/>
<organism evidence="1 2">
    <name type="scientific">Roseinatronobacter thiooxidans</name>
    <dbReference type="NCBI Taxonomy" id="121821"/>
    <lineage>
        <taxon>Bacteria</taxon>
        <taxon>Pseudomonadati</taxon>
        <taxon>Pseudomonadota</taxon>
        <taxon>Alphaproteobacteria</taxon>
        <taxon>Rhodobacterales</taxon>
        <taxon>Paracoccaceae</taxon>
        <taxon>Roseinatronobacter</taxon>
    </lineage>
</organism>
<dbReference type="Proteomes" id="UP000249364">
    <property type="component" value="Unassembled WGS sequence"/>
</dbReference>
<dbReference type="RefSeq" id="WP_071470081.1">
    <property type="nucleotide sequence ID" value="NZ_MEHT01000023.1"/>
</dbReference>
<dbReference type="AlphaFoldDB" id="A0A2W7PYZ5"/>